<evidence type="ECO:0000256" key="5">
    <source>
        <dbReference type="ARBA" id="ARBA00022679"/>
    </source>
</evidence>
<dbReference type="EC" id="2.5.1.15" evidence="4"/>
<evidence type="ECO:0000256" key="3">
    <source>
        <dbReference type="ARBA" id="ARBA00004763"/>
    </source>
</evidence>
<dbReference type="PANTHER" id="PTHR20941:SF1">
    <property type="entry name" value="FOLIC ACID SYNTHESIS PROTEIN FOL1"/>
    <property type="match status" value="1"/>
</dbReference>
<gene>
    <name evidence="10" type="primary">folP</name>
    <name evidence="10" type="ORF">L1I30_10155</name>
</gene>
<evidence type="ECO:0000256" key="7">
    <source>
        <dbReference type="ARBA" id="ARBA00022842"/>
    </source>
</evidence>
<dbReference type="Pfam" id="PF00809">
    <property type="entry name" value="Pterin_bind"/>
    <property type="match status" value="1"/>
</dbReference>
<proteinExistence type="predicted"/>
<evidence type="ECO:0000256" key="2">
    <source>
        <dbReference type="ARBA" id="ARBA00001946"/>
    </source>
</evidence>
<keyword evidence="7" id="KW-0460">Magnesium</keyword>
<dbReference type="Proteomes" id="UP001179363">
    <property type="component" value="Unassembled WGS sequence"/>
</dbReference>
<comment type="catalytic activity">
    <reaction evidence="1">
        <text>(7,8-dihydropterin-6-yl)methyl diphosphate + 4-aminobenzoate = 7,8-dihydropteroate + diphosphate</text>
        <dbReference type="Rhea" id="RHEA:19949"/>
        <dbReference type="ChEBI" id="CHEBI:17836"/>
        <dbReference type="ChEBI" id="CHEBI:17839"/>
        <dbReference type="ChEBI" id="CHEBI:33019"/>
        <dbReference type="ChEBI" id="CHEBI:72950"/>
        <dbReference type="EC" id="2.5.1.15"/>
    </reaction>
</comment>
<protein>
    <recommendedName>
        <fullName evidence="4">dihydropteroate synthase</fullName>
        <ecNumber evidence="4">2.5.1.15</ecNumber>
    </recommendedName>
</protein>
<evidence type="ECO:0000256" key="1">
    <source>
        <dbReference type="ARBA" id="ARBA00000012"/>
    </source>
</evidence>
<dbReference type="InterPro" id="IPR045031">
    <property type="entry name" value="DHP_synth-like"/>
</dbReference>
<dbReference type="PANTHER" id="PTHR20941">
    <property type="entry name" value="FOLATE SYNTHESIS PROTEINS"/>
    <property type="match status" value="1"/>
</dbReference>
<dbReference type="NCBIfam" id="TIGR01496">
    <property type="entry name" value="DHPS"/>
    <property type="match status" value="1"/>
</dbReference>
<dbReference type="EMBL" id="JAKGTH010000009">
    <property type="protein sequence ID" value="MCF4102030.1"/>
    <property type="molecule type" value="Genomic_DNA"/>
</dbReference>
<evidence type="ECO:0000256" key="8">
    <source>
        <dbReference type="ARBA" id="ARBA00022909"/>
    </source>
</evidence>
<keyword evidence="11" id="KW-1185">Reference proteome</keyword>
<feature type="domain" description="Pterin-binding" evidence="9">
    <location>
        <begin position="15"/>
        <end position="267"/>
    </location>
</feature>
<evidence type="ECO:0000313" key="10">
    <source>
        <dbReference type="EMBL" id="MCF4102030.1"/>
    </source>
</evidence>
<comment type="caution">
    <text evidence="10">The sequence shown here is derived from an EMBL/GenBank/DDBJ whole genome shotgun (WGS) entry which is preliminary data.</text>
</comment>
<accession>A0ABS9EJP1</accession>
<dbReference type="Gene3D" id="3.20.20.20">
    <property type="entry name" value="Dihydropteroate synthase-like"/>
    <property type="match status" value="1"/>
</dbReference>
<evidence type="ECO:0000256" key="6">
    <source>
        <dbReference type="ARBA" id="ARBA00022723"/>
    </source>
</evidence>
<dbReference type="SUPFAM" id="SSF51717">
    <property type="entry name" value="Dihydropteroate synthetase-like"/>
    <property type="match status" value="1"/>
</dbReference>
<keyword evidence="8" id="KW-0289">Folate biosynthesis</keyword>
<comment type="pathway">
    <text evidence="3">Cofactor biosynthesis; tetrahydrofolate biosynthesis; 7,8-dihydrofolate from 2-amino-4-hydroxy-6-hydroxymethyl-7,8-dihydropteridine diphosphate and 4-aminobenzoate: step 1/2.</text>
</comment>
<comment type="cofactor">
    <cofactor evidence="2">
        <name>Mg(2+)</name>
        <dbReference type="ChEBI" id="CHEBI:18420"/>
    </cofactor>
</comment>
<keyword evidence="5 10" id="KW-0808">Transferase</keyword>
<dbReference type="InterPro" id="IPR000489">
    <property type="entry name" value="Pterin-binding_dom"/>
</dbReference>
<dbReference type="PROSITE" id="PS50972">
    <property type="entry name" value="PTERIN_BINDING"/>
    <property type="match status" value="1"/>
</dbReference>
<sequence>MTINCKGTLIDLSTPKVMGILNITPDSFYENSRSSSLKELIKSAETMLEQGTTFLDIGGYSSRPGADNISITEEISRVVPAVEAIQKNFPESIISIDTFRSEVAAKAIEAGAAIINDISAGNLDEKMMETVAKYQVPYIMMHMRGTPETMKDLNEYNNLTQDILYYFSEKITLARAAGINDIIIDPGFGFSKNIAQNFELLSHLELFKMLDLPILAGLSRKSMIYKTLGFNAEDALNGTSVLNTLAVSKGAHILRVHDVKEAMEVVKLTSQLTN</sequence>
<dbReference type="GO" id="GO:0004156">
    <property type="term" value="F:dihydropteroate synthase activity"/>
    <property type="evidence" value="ECO:0007669"/>
    <property type="project" value="UniProtKB-EC"/>
</dbReference>
<evidence type="ECO:0000256" key="4">
    <source>
        <dbReference type="ARBA" id="ARBA00012458"/>
    </source>
</evidence>
<keyword evidence="6" id="KW-0479">Metal-binding</keyword>
<name>A0ABS9EJP1_9FLAO</name>
<organism evidence="10 11">
    <name type="scientific">Gillisia lutea</name>
    <dbReference type="NCBI Taxonomy" id="2909668"/>
    <lineage>
        <taxon>Bacteria</taxon>
        <taxon>Pseudomonadati</taxon>
        <taxon>Bacteroidota</taxon>
        <taxon>Flavobacteriia</taxon>
        <taxon>Flavobacteriales</taxon>
        <taxon>Flavobacteriaceae</taxon>
        <taxon>Gillisia</taxon>
    </lineage>
</organism>
<reference evidence="10" key="1">
    <citation type="submission" date="2022-01" db="EMBL/GenBank/DDBJ databases">
        <title>Gillisia lutea sp. nov., isolated from marine plastic residues from the Malvarosa beach (Valencia, Spain).</title>
        <authorList>
            <person name="Vidal-Verdu A."/>
            <person name="Molina-Menor E."/>
            <person name="Satari L."/>
            <person name="Pascual J."/>
            <person name="Pereto J."/>
            <person name="Porcar M."/>
        </authorList>
    </citation>
    <scope>NUCLEOTIDE SEQUENCE</scope>
    <source>
        <strain evidence="10">M10.2A</strain>
    </source>
</reference>
<dbReference type="InterPro" id="IPR006390">
    <property type="entry name" value="DHP_synth_dom"/>
</dbReference>
<dbReference type="InterPro" id="IPR011005">
    <property type="entry name" value="Dihydropteroate_synth-like_sf"/>
</dbReference>
<dbReference type="CDD" id="cd00739">
    <property type="entry name" value="DHPS"/>
    <property type="match status" value="1"/>
</dbReference>
<evidence type="ECO:0000313" key="11">
    <source>
        <dbReference type="Proteomes" id="UP001179363"/>
    </source>
</evidence>
<dbReference type="RefSeq" id="WP_236134179.1">
    <property type="nucleotide sequence ID" value="NZ_JAKGTH010000009.1"/>
</dbReference>
<evidence type="ECO:0000259" key="9">
    <source>
        <dbReference type="PROSITE" id="PS50972"/>
    </source>
</evidence>